<protein>
    <recommendedName>
        <fullName evidence="10">G-protein coupled receptors family 1 profile domain-containing protein</fullName>
    </recommendedName>
</protein>
<evidence type="ECO:0000259" key="10">
    <source>
        <dbReference type="PROSITE" id="PS50262"/>
    </source>
</evidence>
<feature type="transmembrane region" description="Helical" evidence="9">
    <location>
        <begin position="140"/>
        <end position="162"/>
    </location>
</feature>
<comment type="subcellular location">
    <subcellularLocation>
        <location evidence="1">Membrane</location>
        <topology evidence="1">Multi-pass membrane protein</topology>
    </subcellularLocation>
</comment>
<proteinExistence type="inferred from homology"/>
<dbReference type="GO" id="GO:0008528">
    <property type="term" value="F:G protein-coupled peptide receptor activity"/>
    <property type="evidence" value="ECO:0007669"/>
    <property type="project" value="InterPro"/>
</dbReference>
<feature type="domain" description="G-protein coupled receptors family 1 profile" evidence="10">
    <location>
        <begin position="141"/>
        <end position="262"/>
    </location>
</feature>
<evidence type="ECO:0000256" key="3">
    <source>
        <dbReference type="ARBA" id="ARBA00022989"/>
    </source>
</evidence>
<evidence type="ECO:0000256" key="1">
    <source>
        <dbReference type="ARBA" id="ARBA00004141"/>
    </source>
</evidence>
<keyword evidence="2 8" id="KW-0812">Transmembrane</keyword>
<dbReference type="SUPFAM" id="SSF81321">
    <property type="entry name" value="Family A G protein-coupled receptor-like"/>
    <property type="match status" value="1"/>
</dbReference>
<evidence type="ECO:0000256" key="5">
    <source>
        <dbReference type="ARBA" id="ARBA00023136"/>
    </source>
</evidence>
<keyword evidence="6 8" id="KW-0675">Receptor</keyword>
<dbReference type="EMBL" id="CAJNRG010004669">
    <property type="protein sequence ID" value="CAF2067904.1"/>
    <property type="molecule type" value="Genomic_DNA"/>
</dbReference>
<organism evidence="11 12">
    <name type="scientific">Rotaria magnacalcarata</name>
    <dbReference type="NCBI Taxonomy" id="392030"/>
    <lineage>
        <taxon>Eukaryota</taxon>
        <taxon>Metazoa</taxon>
        <taxon>Spiralia</taxon>
        <taxon>Gnathifera</taxon>
        <taxon>Rotifera</taxon>
        <taxon>Eurotatoria</taxon>
        <taxon>Bdelloidea</taxon>
        <taxon>Philodinida</taxon>
        <taxon>Philodinidae</taxon>
        <taxon>Rotaria</taxon>
    </lineage>
</organism>
<evidence type="ECO:0000256" key="8">
    <source>
        <dbReference type="RuleBase" id="RU000688"/>
    </source>
</evidence>
<dbReference type="Pfam" id="PF10324">
    <property type="entry name" value="7TM_GPCR_Srw"/>
    <property type="match status" value="1"/>
</dbReference>
<feature type="transmembrane region" description="Helical" evidence="9">
    <location>
        <begin position="12"/>
        <end position="37"/>
    </location>
</feature>
<name>A0A816R862_9BILA</name>
<evidence type="ECO:0000256" key="6">
    <source>
        <dbReference type="ARBA" id="ARBA00023170"/>
    </source>
</evidence>
<keyword evidence="4 8" id="KW-0297">G-protein coupled receptor</keyword>
<comment type="caution">
    <text evidence="11">The sequence shown here is derived from an EMBL/GenBank/DDBJ whole genome shotgun (WGS) entry which is preliminary data.</text>
</comment>
<keyword evidence="5 9" id="KW-0472">Membrane</keyword>
<dbReference type="InterPro" id="IPR017452">
    <property type="entry name" value="GPCR_Rhodpsn_7TM"/>
</dbReference>
<evidence type="ECO:0000256" key="9">
    <source>
        <dbReference type="SAM" id="Phobius"/>
    </source>
</evidence>
<comment type="similarity">
    <text evidence="8">Belongs to the G-protein coupled receptor 1 family.</text>
</comment>
<dbReference type="InterPro" id="IPR000276">
    <property type="entry name" value="GPCR_Rhodpsn"/>
</dbReference>
<evidence type="ECO:0000256" key="4">
    <source>
        <dbReference type="ARBA" id="ARBA00023040"/>
    </source>
</evidence>
<evidence type="ECO:0000256" key="7">
    <source>
        <dbReference type="ARBA" id="ARBA00023224"/>
    </source>
</evidence>
<dbReference type="PANTHER" id="PTHR24243:SF233">
    <property type="entry name" value="THYROTROPIN-RELEASING HORMONE RECEPTOR"/>
    <property type="match status" value="1"/>
</dbReference>
<evidence type="ECO:0000313" key="12">
    <source>
        <dbReference type="Proteomes" id="UP000663887"/>
    </source>
</evidence>
<reference evidence="11" key="1">
    <citation type="submission" date="2021-02" db="EMBL/GenBank/DDBJ databases">
        <authorList>
            <person name="Nowell W R."/>
        </authorList>
    </citation>
    <scope>NUCLEOTIDE SEQUENCE</scope>
</reference>
<accession>A0A816R862</accession>
<dbReference type="PROSITE" id="PS00237">
    <property type="entry name" value="G_PROTEIN_RECEP_F1_1"/>
    <property type="match status" value="1"/>
</dbReference>
<keyword evidence="7 8" id="KW-0807">Transducer</keyword>
<dbReference type="Proteomes" id="UP000663887">
    <property type="component" value="Unassembled WGS sequence"/>
</dbReference>
<keyword evidence="3 9" id="KW-1133">Transmembrane helix</keyword>
<evidence type="ECO:0000256" key="2">
    <source>
        <dbReference type="ARBA" id="ARBA00022692"/>
    </source>
</evidence>
<dbReference type="GO" id="GO:0005886">
    <property type="term" value="C:plasma membrane"/>
    <property type="evidence" value="ECO:0007669"/>
    <property type="project" value="TreeGrafter"/>
</dbReference>
<feature type="transmembrane region" description="Helical" evidence="9">
    <location>
        <begin position="49"/>
        <end position="73"/>
    </location>
</feature>
<dbReference type="PROSITE" id="PS50262">
    <property type="entry name" value="G_PROTEIN_RECEP_F1_2"/>
    <property type="match status" value="2"/>
</dbReference>
<feature type="transmembrane region" description="Helical" evidence="9">
    <location>
        <begin position="206"/>
        <end position="230"/>
    </location>
</feature>
<sequence>MKTTTNTEKNLIVDICIYLVMPCVVFIGIIGNVLSILVFARREMIKFRVFIFAIVLAVSNIFLLTTSVFNIILPDFYGEFLTDKSVFWCHFHGYFDLLLTALSSYSVLCISVERWFSVLNYTWEQRKCELLRPTVYKVCGIISIIVTHIVPFVFLVILDILIVHRLKTNHYDTSMQHSVLPKNNRTATNSSTRKRIKRQGNVDRNITFMLITVGVTFMVMTFPYPIYWLYVQIRQTTMSNKTVFILTQTFRYLNCCCHFFIYSAASSLFRRELRKMFRCIKHRDRKLNNDQRTKPFNTMNKRDILPEHKNLL</sequence>
<dbReference type="PRINTS" id="PR00237">
    <property type="entry name" value="GPCRRHODOPSN"/>
</dbReference>
<feature type="transmembrane region" description="Helical" evidence="9">
    <location>
        <begin position="250"/>
        <end position="269"/>
    </location>
</feature>
<dbReference type="Gene3D" id="1.20.1070.10">
    <property type="entry name" value="Rhodopsin 7-helix transmembrane proteins"/>
    <property type="match status" value="2"/>
</dbReference>
<dbReference type="InterPro" id="IPR019427">
    <property type="entry name" value="7TM_GPCR_serpentine_rcpt_Srw"/>
</dbReference>
<feature type="domain" description="G-protein coupled receptors family 1 profile" evidence="10">
    <location>
        <begin position="31"/>
        <end position="137"/>
    </location>
</feature>
<evidence type="ECO:0000313" key="11">
    <source>
        <dbReference type="EMBL" id="CAF2067904.1"/>
    </source>
</evidence>
<dbReference type="AlphaFoldDB" id="A0A816R862"/>
<dbReference type="PANTHER" id="PTHR24243">
    <property type="entry name" value="G-PROTEIN COUPLED RECEPTOR"/>
    <property type="match status" value="1"/>
</dbReference>
<gene>
    <name evidence="11" type="ORF">XDN619_LOCUS11962</name>
</gene>